<dbReference type="PROSITE" id="PS50893">
    <property type="entry name" value="ABC_TRANSPORTER_2"/>
    <property type="match status" value="1"/>
</dbReference>
<dbReference type="GO" id="GO:0016887">
    <property type="term" value="F:ATP hydrolysis activity"/>
    <property type="evidence" value="ECO:0007669"/>
    <property type="project" value="InterPro"/>
</dbReference>
<dbReference type="GO" id="GO:0005886">
    <property type="term" value="C:plasma membrane"/>
    <property type="evidence" value="ECO:0007669"/>
    <property type="project" value="UniProtKB-SubCell"/>
</dbReference>
<evidence type="ECO:0000313" key="8">
    <source>
        <dbReference type="Proteomes" id="UP000325787"/>
    </source>
</evidence>
<dbReference type="RefSeq" id="WP_084717024.1">
    <property type="nucleotide sequence ID" value="NZ_CP034550.1"/>
</dbReference>
<name>A0A5Q0H6X2_SACSY</name>
<evidence type="ECO:0000256" key="5">
    <source>
        <dbReference type="ARBA" id="ARBA00023251"/>
    </source>
</evidence>
<keyword evidence="2" id="KW-0813">Transport</keyword>
<gene>
    <name evidence="7" type="ORF">EKG83_33095</name>
</gene>
<dbReference type="InterPro" id="IPR050763">
    <property type="entry name" value="ABC_transporter_ATP-binding"/>
</dbReference>
<dbReference type="PANTHER" id="PTHR42711:SF19">
    <property type="entry name" value="DOXORUBICIN RESISTANCE ATP-BINDING PROTEIN DRRA"/>
    <property type="match status" value="1"/>
</dbReference>
<organism evidence="7 8">
    <name type="scientific">Saccharothrix syringae</name>
    <name type="common">Nocardiopsis syringae</name>
    <dbReference type="NCBI Taxonomy" id="103733"/>
    <lineage>
        <taxon>Bacteria</taxon>
        <taxon>Bacillati</taxon>
        <taxon>Actinomycetota</taxon>
        <taxon>Actinomycetes</taxon>
        <taxon>Pseudonocardiales</taxon>
        <taxon>Pseudonocardiaceae</taxon>
        <taxon>Saccharothrix</taxon>
    </lineage>
</organism>
<comment type="subcellular location">
    <subcellularLocation>
        <location evidence="1">Cell membrane</location>
        <topology evidence="1">Peripheral membrane protein</topology>
    </subcellularLocation>
</comment>
<dbReference type="GO" id="GO:0005524">
    <property type="term" value="F:ATP binding"/>
    <property type="evidence" value="ECO:0007669"/>
    <property type="project" value="UniProtKB-KW"/>
</dbReference>
<evidence type="ECO:0000313" key="7">
    <source>
        <dbReference type="EMBL" id="QFZ21590.1"/>
    </source>
</evidence>
<protein>
    <submittedName>
        <fullName evidence="7">ATP-binding cassette domain-containing protein</fullName>
    </submittedName>
</protein>
<evidence type="ECO:0000256" key="2">
    <source>
        <dbReference type="ARBA" id="ARBA00022448"/>
    </source>
</evidence>
<dbReference type="InterPro" id="IPR027417">
    <property type="entry name" value="P-loop_NTPase"/>
</dbReference>
<dbReference type="GO" id="GO:0046677">
    <property type="term" value="P:response to antibiotic"/>
    <property type="evidence" value="ECO:0007669"/>
    <property type="project" value="UniProtKB-KW"/>
</dbReference>
<keyword evidence="3" id="KW-0547">Nucleotide-binding</keyword>
<evidence type="ECO:0000256" key="1">
    <source>
        <dbReference type="ARBA" id="ARBA00004202"/>
    </source>
</evidence>
<evidence type="ECO:0000256" key="3">
    <source>
        <dbReference type="ARBA" id="ARBA00022741"/>
    </source>
</evidence>
<dbReference type="AlphaFoldDB" id="A0A5Q0H6X2"/>
<dbReference type="PANTHER" id="PTHR42711">
    <property type="entry name" value="ABC TRANSPORTER ATP-BINDING PROTEIN"/>
    <property type="match status" value="1"/>
</dbReference>
<keyword evidence="8" id="KW-1185">Reference proteome</keyword>
<dbReference type="EMBL" id="CP034550">
    <property type="protein sequence ID" value="QFZ21590.1"/>
    <property type="molecule type" value="Genomic_DNA"/>
</dbReference>
<dbReference type="OrthoDB" id="3701117at2"/>
<reference evidence="8" key="1">
    <citation type="journal article" date="2021" name="Curr. Microbiol.">
        <title>Complete genome of nocamycin-producing strain Saccharothrix syringae NRRL B-16468 reveals the biosynthetic potential for secondary metabolites.</title>
        <authorList>
            <person name="Mo X."/>
            <person name="Yang S."/>
        </authorList>
    </citation>
    <scope>NUCLEOTIDE SEQUENCE [LARGE SCALE GENOMIC DNA]</scope>
    <source>
        <strain evidence="8">ATCC 51364 / DSM 43886 / JCM 6844 / KCTC 9398 / NBRC 14523 / NRRL B-16468 / INA 2240</strain>
    </source>
</reference>
<dbReference type="InterPro" id="IPR003593">
    <property type="entry name" value="AAA+_ATPase"/>
</dbReference>
<dbReference type="Proteomes" id="UP000325787">
    <property type="component" value="Chromosome"/>
</dbReference>
<accession>A0A5Q0H6X2</accession>
<feature type="domain" description="ABC transporter" evidence="6">
    <location>
        <begin position="22"/>
        <end position="238"/>
    </location>
</feature>
<keyword evidence="4 7" id="KW-0067">ATP-binding</keyword>
<dbReference type="SMART" id="SM00382">
    <property type="entry name" value="AAA"/>
    <property type="match status" value="1"/>
</dbReference>
<evidence type="ECO:0000259" key="6">
    <source>
        <dbReference type="PROSITE" id="PS50893"/>
    </source>
</evidence>
<dbReference type="KEGG" id="ssyi:EKG83_33095"/>
<dbReference type="InterPro" id="IPR003439">
    <property type="entry name" value="ABC_transporter-like_ATP-bd"/>
</dbReference>
<keyword evidence="5" id="KW-0046">Antibiotic resistance</keyword>
<dbReference type="Pfam" id="PF00005">
    <property type="entry name" value="ABC_tran"/>
    <property type="match status" value="1"/>
</dbReference>
<dbReference type="Gene3D" id="3.40.50.300">
    <property type="entry name" value="P-loop containing nucleotide triphosphate hydrolases"/>
    <property type="match status" value="1"/>
</dbReference>
<dbReference type="SUPFAM" id="SSF52540">
    <property type="entry name" value="P-loop containing nucleoside triphosphate hydrolases"/>
    <property type="match status" value="1"/>
</dbReference>
<proteinExistence type="predicted"/>
<evidence type="ECO:0000256" key="4">
    <source>
        <dbReference type="ARBA" id="ARBA00022840"/>
    </source>
</evidence>
<sequence>MRSRVSGERRLPEVGCTGAPLLRLEGVRKQFGDEVVLDRVDLEVPGGELVGVVGGPGTGKTTLMAIAAGLLPPDDGVLRLFGEDLWDGPGFARAGVALVPDEEPVADRRSCRDVLVCAGMRHGLPRSVAERRATTLLSVCELVDVADVPVWECTAGQRVLLRLGAVLVGEPRVLVLDDPFAGIDAWAFGVVRAVLREFAATGGGVLCAVRSSERVASWCDRVVEPFRELPCASDSNSR</sequence>